<dbReference type="STRING" id="1121307.CLCY_5c01660"/>
<protein>
    <submittedName>
        <fullName evidence="8">ABC-type proline/glycine betaine transport system, permease component</fullName>
    </submittedName>
</protein>
<evidence type="ECO:0000313" key="9">
    <source>
        <dbReference type="Proteomes" id="UP000036756"/>
    </source>
</evidence>
<comment type="subcellular location">
    <subcellularLocation>
        <location evidence="6">Cell membrane</location>
        <topology evidence="6">Multi-pass membrane protein</topology>
    </subcellularLocation>
    <subcellularLocation>
        <location evidence="1">Membrane</location>
        <topology evidence="1">Multi-pass membrane protein</topology>
    </subcellularLocation>
</comment>
<feature type="domain" description="ABC transmembrane type-1" evidence="7">
    <location>
        <begin position="52"/>
        <end position="233"/>
    </location>
</feature>
<evidence type="ECO:0000259" key="7">
    <source>
        <dbReference type="PROSITE" id="PS50928"/>
    </source>
</evidence>
<comment type="caution">
    <text evidence="8">The sequence shown here is derived from an EMBL/GenBank/DDBJ whole genome shotgun (WGS) entry which is preliminary data.</text>
</comment>
<proteinExistence type="inferred from homology"/>
<dbReference type="Proteomes" id="UP000036756">
    <property type="component" value="Unassembled WGS sequence"/>
</dbReference>
<dbReference type="PANTHER" id="PTHR30177:SF4">
    <property type="entry name" value="OSMOPROTECTANT IMPORT PERMEASE PROTEIN OSMW"/>
    <property type="match status" value="1"/>
</dbReference>
<dbReference type="InterPro" id="IPR000515">
    <property type="entry name" value="MetI-like"/>
</dbReference>
<accession>A0A0J8DAQ0</accession>
<organism evidence="8 9">
    <name type="scientific">Clostridium cylindrosporum DSM 605</name>
    <dbReference type="NCBI Taxonomy" id="1121307"/>
    <lineage>
        <taxon>Bacteria</taxon>
        <taxon>Bacillati</taxon>
        <taxon>Bacillota</taxon>
        <taxon>Clostridia</taxon>
        <taxon>Eubacteriales</taxon>
        <taxon>Clostridiaceae</taxon>
        <taxon>Clostridium</taxon>
    </lineage>
</organism>
<keyword evidence="3 6" id="KW-0812">Transmembrane</keyword>
<dbReference type="CDD" id="cd06261">
    <property type="entry name" value="TM_PBP2"/>
    <property type="match status" value="1"/>
</dbReference>
<dbReference type="PROSITE" id="PS50928">
    <property type="entry name" value="ABC_TM1"/>
    <property type="match status" value="1"/>
</dbReference>
<name>A0A0J8DAQ0_CLOCY</name>
<feature type="transmembrane region" description="Helical" evidence="6">
    <location>
        <begin position="210"/>
        <end position="229"/>
    </location>
</feature>
<dbReference type="SUPFAM" id="SSF161098">
    <property type="entry name" value="MetI-like"/>
    <property type="match status" value="1"/>
</dbReference>
<dbReference type="Pfam" id="PF00528">
    <property type="entry name" value="BPD_transp_1"/>
    <property type="match status" value="1"/>
</dbReference>
<feature type="transmembrane region" description="Helical" evidence="6">
    <location>
        <begin position="58"/>
        <end position="82"/>
    </location>
</feature>
<evidence type="ECO:0000256" key="3">
    <source>
        <dbReference type="ARBA" id="ARBA00022692"/>
    </source>
</evidence>
<dbReference type="GO" id="GO:0055085">
    <property type="term" value="P:transmembrane transport"/>
    <property type="evidence" value="ECO:0007669"/>
    <property type="project" value="InterPro"/>
</dbReference>
<comment type="similarity">
    <text evidence="6">Belongs to the binding-protein-dependent transport system permease family.</text>
</comment>
<dbReference type="Gene3D" id="1.10.3720.10">
    <property type="entry name" value="MetI-like"/>
    <property type="match status" value="1"/>
</dbReference>
<evidence type="ECO:0000256" key="2">
    <source>
        <dbReference type="ARBA" id="ARBA00022448"/>
    </source>
</evidence>
<dbReference type="AlphaFoldDB" id="A0A0J8DAQ0"/>
<dbReference type="PANTHER" id="PTHR30177">
    <property type="entry name" value="GLYCINE BETAINE/L-PROLINE TRANSPORT SYSTEM PERMEASE PROTEIN PROW"/>
    <property type="match status" value="1"/>
</dbReference>
<evidence type="ECO:0000256" key="1">
    <source>
        <dbReference type="ARBA" id="ARBA00004141"/>
    </source>
</evidence>
<evidence type="ECO:0000256" key="5">
    <source>
        <dbReference type="ARBA" id="ARBA00023136"/>
    </source>
</evidence>
<dbReference type="GO" id="GO:0005886">
    <property type="term" value="C:plasma membrane"/>
    <property type="evidence" value="ECO:0007669"/>
    <property type="project" value="UniProtKB-SubCell"/>
</dbReference>
<keyword evidence="4 6" id="KW-1133">Transmembrane helix</keyword>
<dbReference type="RefSeq" id="WP_048569652.1">
    <property type="nucleotide sequence ID" value="NZ_LFVU01000004.1"/>
</dbReference>
<keyword evidence="5 6" id="KW-0472">Membrane</keyword>
<feature type="transmembrane region" description="Helical" evidence="6">
    <location>
        <begin position="181"/>
        <end position="204"/>
    </location>
</feature>
<evidence type="ECO:0000256" key="6">
    <source>
        <dbReference type="RuleBase" id="RU363032"/>
    </source>
</evidence>
<feature type="transmembrane region" description="Helical" evidence="6">
    <location>
        <begin position="94"/>
        <end position="113"/>
    </location>
</feature>
<feature type="transmembrane region" description="Helical" evidence="6">
    <location>
        <begin position="119"/>
        <end position="139"/>
    </location>
</feature>
<evidence type="ECO:0000313" key="8">
    <source>
        <dbReference type="EMBL" id="KMT22927.1"/>
    </source>
</evidence>
<dbReference type="InterPro" id="IPR035906">
    <property type="entry name" value="MetI-like_sf"/>
</dbReference>
<dbReference type="PATRIC" id="fig|1121307.3.peg.2103"/>
<dbReference type="GO" id="GO:0031460">
    <property type="term" value="P:glycine betaine transport"/>
    <property type="evidence" value="ECO:0007669"/>
    <property type="project" value="TreeGrafter"/>
</dbReference>
<dbReference type="EMBL" id="LFVU01000004">
    <property type="protein sequence ID" value="KMT22927.1"/>
    <property type="molecule type" value="Genomic_DNA"/>
</dbReference>
<reference evidence="8 9" key="1">
    <citation type="submission" date="2015-06" db="EMBL/GenBank/DDBJ databases">
        <title>Draft genome sequence of the purine-degrading Clostridium cylindrosporum HC-1 (DSM 605).</title>
        <authorList>
            <person name="Poehlein A."/>
            <person name="Schiel-Bengelsdorf B."/>
            <person name="Bengelsdorf F."/>
            <person name="Daniel R."/>
            <person name="Duerre P."/>
        </authorList>
    </citation>
    <scope>NUCLEOTIDE SEQUENCE [LARGE SCALE GENOMIC DNA]</scope>
    <source>
        <strain evidence="8 9">DSM 605</strain>
    </source>
</reference>
<sequence>MNSKLKSWVSVIINSIILLLFTLYFQKYKVYLYDIFGSNIAWDGRYELLELIKQHINIVLISSILAILIGGSLGIICSLKIGKEVKLIFEKWTYTLYMVPSMAILYIMVPLMGTGIKPAIVALTITGIVPIFMAFVSGIENVPHDIKEVSKGIGMSELQCLYKVELPMSIPVIISGLRTSLIINISAATLASNIGGGGLGMLLFSSMKNSNPIAIMEGTIPICLIALIVDRSLKNIENYFA</sequence>
<gene>
    <name evidence="8" type="ORF">CLCY_5c01660</name>
</gene>
<feature type="transmembrane region" description="Helical" evidence="6">
    <location>
        <begin position="7"/>
        <end position="25"/>
    </location>
</feature>
<keyword evidence="2 6" id="KW-0813">Transport</keyword>
<dbReference type="InterPro" id="IPR051204">
    <property type="entry name" value="ABC_transp_perm/SBD"/>
</dbReference>
<keyword evidence="9" id="KW-1185">Reference proteome</keyword>
<evidence type="ECO:0000256" key="4">
    <source>
        <dbReference type="ARBA" id="ARBA00022989"/>
    </source>
</evidence>